<reference evidence="2 3" key="1">
    <citation type="submission" date="2018-11" db="EMBL/GenBank/DDBJ databases">
        <authorList>
            <person name="Li F."/>
        </authorList>
    </citation>
    <scope>NUCLEOTIDE SEQUENCE [LARGE SCALE GENOMIC DNA]</scope>
    <source>
        <strain evidence="2 3">KIS18-7</strain>
    </source>
</reference>
<dbReference type="Gene3D" id="3.40.50.1240">
    <property type="entry name" value="Phosphoglycerate mutase-like"/>
    <property type="match status" value="1"/>
</dbReference>
<evidence type="ECO:0000313" key="3">
    <source>
        <dbReference type="Proteomes" id="UP000277094"/>
    </source>
</evidence>
<evidence type="ECO:0000256" key="1">
    <source>
        <dbReference type="SAM" id="MobiDB-lite"/>
    </source>
</evidence>
<dbReference type="GO" id="GO:0005737">
    <property type="term" value="C:cytoplasm"/>
    <property type="evidence" value="ECO:0007669"/>
    <property type="project" value="TreeGrafter"/>
</dbReference>
<comment type="caution">
    <text evidence="2">The sequence shown here is derived from an EMBL/GenBank/DDBJ whole genome shotgun (WGS) entry which is preliminary data.</text>
</comment>
<dbReference type="SUPFAM" id="SSF53254">
    <property type="entry name" value="Phosphoglycerate mutase-like"/>
    <property type="match status" value="1"/>
</dbReference>
<dbReference type="Proteomes" id="UP000277094">
    <property type="component" value="Unassembled WGS sequence"/>
</dbReference>
<accession>A0A3N0DPB3</accession>
<proteinExistence type="predicted"/>
<dbReference type="InterPro" id="IPR050275">
    <property type="entry name" value="PGM_Phosphatase"/>
</dbReference>
<dbReference type="InterPro" id="IPR029033">
    <property type="entry name" value="His_PPase_superfam"/>
</dbReference>
<organism evidence="2 3">
    <name type="scientific">Nocardioides marmorisolisilvae</name>
    <dbReference type="NCBI Taxonomy" id="1542737"/>
    <lineage>
        <taxon>Bacteria</taxon>
        <taxon>Bacillati</taxon>
        <taxon>Actinomycetota</taxon>
        <taxon>Actinomycetes</taxon>
        <taxon>Propionibacteriales</taxon>
        <taxon>Nocardioidaceae</taxon>
        <taxon>Nocardioides</taxon>
    </lineage>
</organism>
<dbReference type="InterPro" id="IPR013078">
    <property type="entry name" value="His_Pase_superF_clade-1"/>
</dbReference>
<protein>
    <submittedName>
        <fullName evidence="2">Histidine phosphatase family protein</fullName>
    </submittedName>
</protein>
<name>A0A3N0DPB3_9ACTN</name>
<evidence type="ECO:0000313" key="2">
    <source>
        <dbReference type="EMBL" id="RNL77482.1"/>
    </source>
</evidence>
<feature type="region of interest" description="Disordered" evidence="1">
    <location>
        <begin position="203"/>
        <end position="225"/>
    </location>
</feature>
<dbReference type="PROSITE" id="PS00175">
    <property type="entry name" value="PG_MUTASE"/>
    <property type="match status" value="1"/>
</dbReference>
<dbReference type="PANTHER" id="PTHR48100:SF58">
    <property type="entry name" value="PE-PGRS FAMILY PROTEIN PE_PGRS11"/>
    <property type="match status" value="1"/>
</dbReference>
<dbReference type="SMART" id="SM00855">
    <property type="entry name" value="PGAM"/>
    <property type="match status" value="1"/>
</dbReference>
<dbReference type="PANTHER" id="PTHR48100">
    <property type="entry name" value="BROAD-SPECIFICITY PHOSPHATASE YOR283W-RELATED"/>
    <property type="match status" value="1"/>
</dbReference>
<dbReference type="OrthoDB" id="9793115at2"/>
<dbReference type="AlphaFoldDB" id="A0A3N0DPB3"/>
<dbReference type="EMBL" id="RJSG01000003">
    <property type="protein sequence ID" value="RNL77482.1"/>
    <property type="molecule type" value="Genomic_DNA"/>
</dbReference>
<dbReference type="InterPro" id="IPR001345">
    <property type="entry name" value="PG/BPGM_mutase_AS"/>
</dbReference>
<gene>
    <name evidence="2" type="ORF">EFL95_15770</name>
</gene>
<dbReference type="RefSeq" id="WP_123235071.1">
    <property type="nucleotide sequence ID" value="NZ_RJSG01000003.1"/>
</dbReference>
<keyword evidence="3" id="KW-1185">Reference proteome</keyword>
<sequence length="225" mass="23615">MRLLLLRHGQTHGNTSGALDTAFPGLDLTDLGERQAEAAARVLESTGLDGIYVSPLVRTQQTAAPLATLTGIAPVILEGLREIAAADYEMATDEESILGYIGTVADWIEGRFDTRMSGGEDGHEFLARYDGAIAEILTSGHKAALVVSHGAAIRTWLSARATDAATHAMATEGLANTALIELEGDFASGWSILSWTSEPIGGSFLSDEAAPDPTGHGTDEVLDEP</sequence>
<dbReference type="Pfam" id="PF00300">
    <property type="entry name" value="His_Phos_1"/>
    <property type="match status" value="1"/>
</dbReference>
<dbReference type="CDD" id="cd07067">
    <property type="entry name" value="HP_PGM_like"/>
    <property type="match status" value="1"/>
</dbReference>
<dbReference type="GO" id="GO:0016791">
    <property type="term" value="F:phosphatase activity"/>
    <property type="evidence" value="ECO:0007669"/>
    <property type="project" value="TreeGrafter"/>
</dbReference>